<keyword evidence="8" id="KW-0350">Heme biosynthesis</keyword>
<comment type="subcellular location">
    <subcellularLocation>
        <location evidence="1">Membrane</location>
        <topology evidence="1">Multi-pass membrane protein</topology>
    </subcellularLocation>
</comment>
<evidence type="ECO:0000256" key="5">
    <source>
        <dbReference type="ARBA" id="ARBA00022989"/>
    </source>
</evidence>
<feature type="transmembrane region" description="Helical" evidence="12">
    <location>
        <begin position="83"/>
        <end position="103"/>
    </location>
</feature>
<reference evidence="13 14" key="1">
    <citation type="submission" date="2017-03" db="EMBL/GenBank/DDBJ databases">
        <authorList>
            <person name="Afonso C.L."/>
            <person name="Miller P.J."/>
            <person name="Scott M.A."/>
            <person name="Spackman E."/>
            <person name="Goraichik I."/>
            <person name="Dimitrov K.M."/>
            <person name="Suarez D.L."/>
            <person name="Swayne D.E."/>
        </authorList>
    </citation>
    <scope>NUCLEOTIDE SEQUENCE [LARGE SCALE GENOMIC DNA]</scope>
    <source>
        <strain evidence="13">SB41UT1</strain>
    </source>
</reference>
<evidence type="ECO:0000313" key="14">
    <source>
        <dbReference type="Proteomes" id="UP000196573"/>
    </source>
</evidence>
<accession>A0A1X7AJZ2</accession>
<evidence type="ECO:0000256" key="8">
    <source>
        <dbReference type="ARBA" id="ARBA00023133"/>
    </source>
</evidence>
<keyword evidence="5 12" id="KW-1133">Transmembrane helix</keyword>
<keyword evidence="7" id="KW-0408">Iron</keyword>
<evidence type="ECO:0000256" key="1">
    <source>
        <dbReference type="ARBA" id="ARBA00004141"/>
    </source>
</evidence>
<keyword evidence="9 12" id="KW-0472">Membrane</keyword>
<feature type="transmembrane region" description="Helical" evidence="12">
    <location>
        <begin position="290"/>
        <end position="310"/>
    </location>
</feature>
<dbReference type="InterPro" id="IPR003780">
    <property type="entry name" value="COX15/CtaA_fam"/>
</dbReference>
<dbReference type="GO" id="GO:0046872">
    <property type="term" value="F:metal ion binding"/>
    <property type="evidence" value="ECO:0007669"/>
    <property type="project" value="UniProtKB-KW"/>
</dbReference>
<dbReference type="AlphaFoldDB" id="A0A1X7AJZ2"/>
<feature type="transmembrane region" description="Helical" evidence="12">
    <location>
        <begin position="183"/>
        <end position="202"/>
    </location>
</feature>
<name>A0A1X7AJZ2_9GAMM</name>
<protein>
    <submittedName>
        <fullName evidence="13">Heme A synthase</fullName>
        <ecNumber evidence="13">1.3.-.-</ecNumber>
    </submittedName>
</protein>
<feature type="transmembrane region" description="Helical" evidence="12">
    <location>
        <begin position="138"/>
        <end position="162"/>
    </location>
</feature>
<feature type="transmembrane region" description="Helical" evidence="12">
    <location>
        <begin position="115"/>
        <end position="132"/>
    </location>
</feature>
<sequence>MSYVSTSLRKPGFWLAAFSTVLALVVVGLGAWTRLVHAGLGCPDWPGCYGFLTVPDTAAEILIAEQRFPDAPVEVEKGWPEMIHRYVAGSLLLFVGALAVSAFRNRKQVGQPFKLPLFILGLIIVQAAFGMWTVTLKLWPQVVTAHLLGGFATLTLLALLTLRLSGHWQPIRELFSHQFEPRKLAVIATLVVIAQITLGGWTSSNYAALACPDLPTCQGQMLPEMDFSEGFDVTQSIGPNYLGGKLDNDARVAIHMAHRIGAIITALLVGVLAIRGLLRGAGSLKPVYGFVLFALGLQLTLGLSNIIFYLPLSVAVAHNLGGALLLISLVVLNYRLRYEREGLR</sequence>
<evidence type="ECO:0000256" key="4">
    <source>
        <dbReference type="ARBA" id="ARBA00022723"/>
    </source>
</evidence>
<proteinExistence type="predicted"/>
<feature type="transmembrane region" description="Helical" evidence="12">
    <location>
        <begin position="12"/>
        <end position="32"/>
    </location>
</feature>
<evidence type="ECO:0000256" key="9">
    <source>
        <dbReference type="ARBA" id="ARBA00023136"/>
    </source>
</evidence>
<gene>
    <name evidence="13" type="primary">ctaA</name>
    <name evidence="13" type="ORF">EHSB41UT_02118</name>
</gene>
<feature type="transmembrane region" description="Helical" evidence="12">
    <location>
        <begin position="316"/>
        <end position="336"/>
    </location>
</feature>
<evidence type="ECO:0000256" key="6">
    <source>
        <dbReference type="ARBA" id="ARBA00023002"/>
    </source>
</evidence>
<dbReference type="GO" id="GO:0006784">
    <property type="term" value="P:heme A biosynthetic process"/>
    <property type="evidence" value="ECO:0007669"/>
    <property type="project" value="InterPro"/>
</dbReference>
<dbReference type="GO" id="GO:0016491">
    <property type="term" value="F:oxidoreductase activity"/>
    <property type="evidence" value="ECO:0007669"/>
    <property type="project" value="UniProtKB-KW"/>
</dbReference>
<dbReference type="PANTHER" id="PTHR35457">
    <property type="entry name" value="HEME A SYNTHASE"/>
    <property type="match status" value="1"/>
</dbReference>
<dbReference type="EMBL" id="FWPT01000004">
    <property type="protein sequence ID" value="SMA46272.1"/>
    <property type="molecule type" value="Genomic_DNA"/>
</dbReference>
<dbReference type="EC" id="1.3.-.-" evidence="13"/>
<evidence type="ECO:0000313" key="13">
    <source>
        <dbReference type="EMBL" id="SMA46272.1"/>
    </source>
</evidence>
<dbReference type="RefSeq" id="WP_087109596.1">
    <property type="nucleotide sequence ID" value="NZ_CBCSCN010000002.1"/>
</dbReference>
<evidence type="ECO:0000256" key="11">
    <source>
        <dbReference type="ARBA" id="ARBA00023444"/>
    </source>
</evidence>
<feature type="transmembrane region" description="Helical" evidence="12">
    <location>
        <begin position="256"/>
        <end position="278"/>
    </location>
</feature>
<keyword evidence="2" id="KW-1003">Cell membrane</keyword>
<dbReference type="PANTHER" id="PTHR35457:SF1">
    <property type="entry name" value="HEME A SYNTHASE"/>
    <property type="match status" value="1"/>
</dbReference>
<keyword evidence="10" id="KW-1015">Disulfide bond</keyword>
<dbReference type="Proteomes" id="UP000196573">
    <property type="component" value="Unassembled WGS sequence"/>
</dbReference>
<keyword evidence="4" id="KW-0479">Metal-binding</keyword>
<keyword evidence="6 13" id="KW-0560">Oxidoreductase</keyword>
<organism evidence="13 14">
    <name type="scientific">Parendozoicomonas haliclonae</name>
    <dbReference type="NCBI Taxonomy" id="1960125"/>
    <lineage>
        <taxon>Bacteria</taxon>
        <taxon>Pseudomonadati</taxon>
        <taxon>Pseudomonadota</taxon>
        <taxon>Gammaproteobacteria</taxon>
        <taxon>Oceanospirillales</taxon>
        <taxon>Endozoicomonadaceae</taxon>
        <taxon>Parendozoicomonas</taxon>
    </lineage>
</organism>
<dbReference type="OrthoDB" id="1447144at2"/>
<evidence type="ECO:0000256" key="10">
    <source>
        <dbReference type="ARBA" id="ARBA00023157"/>
    </source>
</evidence>
<evidence type="ECO:0000256" key="12">
    <source>
        <dbReference type="SAM" id="Phobius"/>
    </source>
</evidence>
<evidence type="ECO:0000256" key="3">
    <source>
        <dbReference type="ARBA" id="ARBA00022692"/>
    </source>
</evidence>
<evidence type="ECO:0000256" key="2">
    <source>
        <dbReference type="ARBA" id="ARBA00022475"/>
    </source>
</evidence>
<dbReference type="GO" id="GO:0016020">
    <property type="term" value="C:membrane"/>
    <property type="evidence" value="ECO:0007669"/>
    <property type="project" value="UniProtKB-SubCell"/>
</dbReference>
<keyword evidence="14" id="KW-1185">Reference proteome</keyword>
<keyword evidence="3 12" id="KW-0812">Transmembrane</keyword>
<dbReference type="InterPro" id="IPR050450">
    <property type="entry name" value="COX15/CtaA_HemeA_synthase"/>
</dbReference>
<dbReference type="Pfam" id="PF02628">
    <property type="entry name" value="COX15-CtaA"/>
    <property type="match status" value="1"/>
</dbReference>
<evidence type="ECO:0000256" key="7">
    <source>
        <dbReference type="ARBA" id="ARBA00023004"/>
    </source>
</evidence>
<comment type="pathway">
    <text evidence="11">Porphyrin-containing compound metabolism.</text>
</comment>